<proteinExistence type="predicted"/>
<reference evidence="3 4" key="1">
    <citation type="submission" date="2024-12" db="EMBL/GenBank/DDBJ databases">
        <title>The unique morphological basis and parallel evolutionary history of personate flowers in Penstemon.</title>
        <authorList>
            <person name="Depatie T.H."/>
            <person name="Wessinger C.A."/>
        </authorList>
    </citation>
    <scope>NUCLEOTIDE SEQUENCE [LARGE SCALE GENOMIC DNA]</scope>
    <source>
        <strain evidence="3">WTNN_2</strain>
        <tissue evidence="3">Leaf</tissue>
    </source>
</reference>
<gene>
    <name evidence="3" type="ORF">ACJIZ3_008417</name>
</gene>
<comment type="caution">
    <text evidence="3">The sequence shown here is derived from an EMBL/GenBank/DDBJ whole genome shotgun (WGS) entry which is preliminary data.</text>
</comment>
<evidence type="ECO:0000313" key="4">
    <source>
        <dbReference type="Proteomes" id="UP001634393"/>
    </source>
</evidence>
<evidence type="ECO:0000256" key="1">
    <source>
        <dbReference type="SAM" id="Coils"/>
    </source>
</evidence>
<evidence type="ECO:0000313" key="3">
    <source>
        <dbReference type="EMBL" id="KAL3833681.1"/>
    </source>
</evidence>
<sequence length="326" mass="36951">MSRIRANSSPDLVPATPTTSEQQYDDSALEGVAAHVKLLLKLIQDHKDACDKEKTDRRRMLRVATMMTILDNVRGRIQKCQSFGNKTSEAELRRCNTDVKPSHVPRERRHGSGEPMADEKEKLRKELSASLAARKSLEMMCSSLGKEKEIMAAELSRKVHELSEMEDLINDLKEQNETLLEKLQEFAPEHKEKKCTSGLGGEGSQANVALQERNKALSEQLLRSLDGYRSMKRRLKEAQEENVMMRDTMDEMGTKVVTSLERVRSFKERMLLSEGSDPPVDVQEEIMALENMFECFQIMVAKHDQKQGECVKLKGEINACKPSVLA</sequence>
<dbReference type="PANTHER" id="PTHR38378:SF3">
    <property type="entry name" value="MYOSIN HEAVY CHAIN-LIKE PROTEIN"/>
    <property type="match status" value="1"/>
</dbReference>
<name>A0ABD3TAM1_9LAMI</name>
<accession>A0ABD3TAM1</accession>
<feature type="region of interest" description="Disordered" evidence="2">
    <location>
        <begin position="100"/>
        <end position="120"/>
    </location>
</feature>
<dbReference type="AlphaFoldDB" id="A0ABD3TAM1"/>
<feature type="compositionally biased region" description="Polar residues" evidence="2">
    <location>
        <begin position="1"/>
        <end position="22"/>
    </location>
</feature>
<dbReference type="PANTHER" id="PTHR38378">
    <property type="entry name" value="MYOSIN HEAVY CHAIN-LIKE PROTEIN"/>
    <property type="match status" value="1"/>
</dbReference>
<feature type="coiled-coil region" evidence="1">
    <location>
        <begin position="155"/>
        <end position="185"/>
    </location>
</feature>
<dbReference type="Proteomes" id="UP001634393">
    <property type="component" value="Unassembled WGS sequence"/>
</dbReference>
<feature type="coiled-coil region" evidence="1">
    <location>
        <begin position="228"/>
        <end position="255"/>
    </location>
</feature>
<keyword evidence="1" id="KW-0175">Coiled coil</keyword>
<keyword evidence="4" id="KW-1185">Reference proteome</keyword>
<feature type="region of interest" description="Disordered" evidence="2">
    <location>
        <begin position="1"/>
        <end position="25"/>
    </location>
</feature>
<protein>
    <submittedName>
        <fullName evidence="3">Uncharacterized protein</fullName>
    </submittedName>
</protein>
<dbReference type="EMBL" id="JBJXBP010000004">
    <property type="protein sequence ID" value="KAL3833681.1"/>
    <property type="molecule type" value="Genomic_DNA"/>
</dbReference>
<organism evidence="3 4">
    <name type="scientific">Penstemon smallii</name>
    <dbReference type="NCBI Taxonomy" id="265156"/>
    <lineage>
        <taxon>Eukaryota</taxon>
        <taxon>Viridiplantae</taxon>
        <taxon>Streptophyta</taxon>
        <taxon>Embryophyta</taxon>
        <taxon>Tracheophyta</taxon>
        <taxon>Spermatophyta</taxon>
        <taxon>Magnoliopsida</taxon>
        <taxon>eudicotyledons</taxon>
        <taxon>Gunneridae</taxon>
        <taxon>Pentapetalae</taxon>
        <taxon>asterids</taxon>
        <taxon>lamiids</taxon>
        <taxon>Lamiales</taxon>
        <taxon>Plantaginaceae</taxon>
        <taxon>Cheloneae</taxon>
        <taxon>Penstemon</taxon>
    </lineage>
</organism>
<evidence type="ECO:0000256" key="2">
    <source>
        <dbReference type="SAM" id="MobiDB-lite"/>
    </source>
</evidence>